<keyword evidence="3 7" id="KW-0347">Helicase</keyword>
<reference evidence="11" key="1">
    <citation type="submission" date="2021-01" db="EMBL/GenBank/DDBJ databases">
        <title>Marivirga sp. nov., isolated from intertidal surface sediments.</title>
        <authorList>
            <person name="Zhang M."/>
        </authorList>
    </citation>
    <scope>NUCLEOTIDE SEQUENCE</scope>
    <source>
        <strain evidence="11">SM1354</strain>
    </source>
</reference>
<feature type="domain" description="DEAD-box RNA helicase Q" evidence="10">
    <location>
        <begin position="1"/>
        <end position="29"/>
    </location>
</feature>
<dbReference type="PROSITE" id="PS51192">
    <property type="entry name" value="HELICASE_ATP_BIND_1"/>
    <property type="match status" value="1"/>
</dbReference>
<evidence type="ECO:0000256" key="6">
    <source>
        <dbReference type="PROSITE-ProRule" id="PRU00552"/>
    </source>
</evidence>
<dbReference type="InterPro" id="IPR014001">
    <property type="entry name" value="Helicase_ATP-bd"/>
</dbReference>
<organism evidence="11 12">
    <name type="scientific">Marivirga atlantica</name>
    <dbReference type="NCBI Taxonomy" id="1548457"/>
    <lineage>
        <taxon>Bacteria</taxon>
        <taxon>Pseudomonadati</taxon>
        <taxon>Bacteroidota</taxon>
        <taxon>Cytophagia</taxon>
        <taxon>Cytophagales</taxon>
        <taxon>Marivirgaceae</taxon>
        <taxon>Marivirga</taxon>
    </lineage>
</organism>
<name>A0A937ABJ5_9BACT</name>
<dbReference type="InterPro" id="IPR027417">
    <property type="entry name" value="P-loop_NTPase"/>
</dbReference>
<evidence type="ECO:0000259" key="10">
    <source>
        <dbReference type="PROSITE" id="PS51195"/>
    </source>
</evidence>
<evidence type="ECO:0000256" key="2">
    <source>
        <dbReference type="ARBA" id="ARBA00022801"/>
    </source>
</evidence>
<dbReference type="GO" id="GO:0005829">
    <property type="term" value="C:cytosol"/>
    <property type="evidence" value="ECO:0007669"/>
    <property type="project" value="TreeGrafter"/>
</dbReference>
<accession>A0A937ABJ5</accession>
<dbReference type="PANTHER" id="PTHR47959:SF1">
    <property type="entry name" value="ATP-DEPENDENT RNA HELICASE DBPA"/>
    <property type="match status" value="1"/>
</dbReference>
<dbReference type="PROSITE" id="PS51194">
    <property type="entry name" value="HELICASE_CTER"/>
    <property type="match status" value="1"/>
</dbReference>
<comment type="similarity">
    <text evidence="5 7">Belongs to the DEAD box helicase family.</text>
</comment>
<evidence type="ECO:0000256" key="3">
    <source>
        <dbReference type="ARBA" id="ARBA00022806"/>
    </source>
</evidence>
<dbReference type="EMBL" id="JAERQG010000002">
    <property type="protein sequence ID" value="MBL0765810.1"/>
    <property type="molecule type" value="Genomic_DNA"/>
</dbReference>
<dbReference type="InterPro" id="IPR044742">
    <property type="entry name" value="DEAD/DEAH_RhlB"/>
</dbReference>
<dbReference type="PANTHER" id="PTHR47959">
    <property type="entry name" value="ATP-DEPENDENT RNA HELICASE RHLE-RELATED"/>
    <property type="match status" value="1"/>
</dbReference>
<evidence type="ECO:0000256" key="4">
    <source>
        <dbReference type="ARBA" id="ARBA00022840"/>
    </source>
</evidence>
<dbReference type="GO" id="GO:0003724">
    <property type="term" value="F:RNA helicase activity"/>
    <property type="evidence" value="ECO:0007669"/>
    <property type="project" value="InterPro"/>
</dbReference>
<feature type="domain" description="Helicase C-terminal" evidence="9">
    <location>
        <begin position="229"/>
        <end position="371"/>
    </location>
</feature>
<proteinExistence type="inferred from homology"/>
<comment type="caution">
    <text evidence="11">The sequence shown here is derived from an EMBL/GenBank/DDBJ whole genome shotgun (WGS) entry which is preliminary data.</text>
</comment>
<evidence type="ECO:0000256" key="1">
    <source>
        <dbReference type="ARBA" id="ARBA00022741"/>
    </source>
</evidence>
<feature type="domain" description="Helicase ATP-binding" evidence="8">
    <location>
        <begin position="33"/>
        <end position="204"/>
    </location>
</feature>
<protein>
    <submittedName>
        <fullName evidence="11">DEAD/DEAH box helicase</fullName>
    </submittedName>
</protein>
<dbReference type="GO" id="GO:0005524">
    <property type="term" value="F:ATP binding"/>
    <property type="evidence" value="ECO:0007669"/>
    <property type="project" value="UniProtKB-KW"/>
</dbReference>
<evidence type="ECO:0000259" key="9">
    <source>
        <dbReference type="PROSITE" id="PS51194"/>
    </source>
</evidence>
<dbReference type="Proteomes" id="UP000642920">
    <property type="component" value="Unassembled WGS sequence"/>
</dbReference>
<keyword evidence="2 7" id="KW-0378">Hydrolase</keyword>
<dbReference type="PROSITE" id="PS00039">
    <property type="entry name" value="DEAD_ATP_HELICASE"/>
    <property type="match status" value="1"/>
</dbReference>
<dbReference type="SUPFAM" id="SSF52540">
    <property type="entry name" value="P-loop containing nucleoside triphosphate hydrolases"/>
    <property type="match status" value="1"/>
</dbReference>
<dbReference type="Gene3D" id="3.40.50.300">
    <property type="entry name" value="P-loop containing nucleotide triphosphate hydrolases"/>
    <property type="match status" value="2"/>
</dbReference>
<dbReference type="InterPro" id="IPR011545">
    <property type="entry name" value="DEAD/DEAH_box_helicase_dom"/>
</dbReference>
<dbReference type="GO" id="GO:0016787">
    <property type="term" value="F:hydrolase activity"/>
    <property type="evidence" value="ECO:0007669"/>
    <property type="project" value="UniProtKB-KW"/>
</dbReference>
<dbReference type="Pfam" id="PF00271">
    <property type="entry name" value="Helicase_C"/>
    <property type="match status" value="1"/>
</dbReference>
<dbReference type="CDD" id="cd18787">
    <property type="entry name" value="SF2_C_DEAD"/>
    <property type="match status" value="1"/>
</dbReference>
<dbReference type="RefSeq" id="WP_201921127.1">
    <property type="nucleotide sequence ID" value="NZ_JAERQG010000002.1"/>
</dbReference>
<evidence type="ECO:0000256" key="7">
    <source>
        <dbReference type="RuleBase" id="RU000492"/>
    </source>
</evidence>
<dbReference type="InterPro" id="IPR001650">
    <property type="entry name" value="Helicase_C-like"/>
</dbReference>
<evidence type="ECO:0000256" key="5">
    <source>
        <dbReference type="ARBA" id="ARBA00038437"/>
    </source>
</evidence>
<keyword evidence="4 7" id="KW-0067">ATP-binding</keyword>
<dbReference type="Pfam" id="PF00270">
    <property type="entry name" value="DEAD"/>
    <property type="match status" value="1"/>
</dbReference>
<dbReference type="PROSITE" id="PS51195">
    <property type="entry name" value="Q_MOTIF"/>
    <property type="match status" value="1"/>
</dbReference>
<dbReference type="SMART" id="SM00490">
    <property type="entry name" value="HELICc"/>
    <property type="match status" value="1"/>
</dbReference>
<keyword evidence="12" id="KW-1185">Reference proteome</keyword>
<gene>
    <name evidence="11" type="ORF">JKP34_11150</name>
</gene>
<dbReference type="CDD" id="cd00268">
    <property type="entry name" value="DEADc"/>
    <property type="match status" value="1"/>
</dbReference>
<dbReference type="GO" id="GO:0003676">
    <property type="term" value="F:nucleic acid binding"/>
    <property type="evidence" value="ECO:0007669"/>
    <property type="project" value="InterPro"/>
</dbReference>
<sequence>MSFKELGVSADLIKGLNELNIKEPTGIQAEVIPFLLQNKSDLVAQAQTGTGKTAAFGLPLLENIRPQDKYIQAVVIAPTRELAQQINKQLFKFTKYTEKVFTECVFGGEKIEKQIQALRKPTHIVVATPGRLADLIRRKDIDIRQAKTVVIDEADEMLSMGFKKDLEFILATMKQEKQIWLFSATIPQQIKNLIKTFLQPDANHIQVRGNQLVNEKIEHQFVLCEKSDKINVLLYFLQTQKKERGIIFCNTKASARGLYDQLSARKLEVGIIEGDMNQKEREKMLRSFTTKKLQMLIATDVAARGIDVANLAYVVHYEIPKQIDYYIHRSGRTARAGNRGISMALVTKYDMELIKKIENEVGVKLKKVPYA</sequence>
<dbReference type="AlphaFoldDB" id="A0A937ABJ5"/>
<evidence type="ECO:0000313" key="11">
    <source>
        <dbReference type="EMBL" id="MBL0765810.1"/>
    </source>
</evidence>
<evidence type="ECO:0000313" key="12">
    <source>
        <dbReference type="Proteomes" id="UP000642920"/>
    </source>
</evidence>
<dbReference type="InterPro" id="IPR014014">
    <property type="entry name" value="RNA_helicase_DEAD_Q_motif"/>
</dbReference>
<dbReference type="InterPro" id="IPR000629">
    <property type="entry name" value="RNA-helicase_DEAD-box_CS"/>
</dbReference>
<dbReference type="SMART" id="SM00487">
    <property type="entry name" value="DEXDc"/>
    <property type="match status" value="1"/>
</dbReference>
<feature type="short sequence motif" description="Q motif" evidence="6">
    <location>
        <begin position="1"/>
        <end position="29"/>
    </location>
</feature>
<evidence type="ECO:0000259" key="8">
    <source>
        <dbReference type="PROSITE" id="PS51192"/>
    </source>
</evidence>
<keyword evidence="1 7" id="KW-0547">Nucleotide-binding</keyword>
<dbReference type="InterPro" id="IPR050079">
    <property type="entry name" value="DEAD_box_RNA_helicase"/>
</dbReference>